<dbReference type="CDD" id="cd11537">
    <property type="entry name" value="NTP-PPase_RS21-C6_like"/>
    <property type="match status" value="1"/>
</dbReference>
<evidence type="ECO:0008006" key="3">
    <source>
        <dbReference type="Google" id="ProtNLM"/>
    </source>
</evidence>
<dbReference type="EMBL" id="BOMB01000040">
    <property type="protein sequence ID" value="GID15289.1"/>
    <property type="molecule type" value="Genomic_DNA"/>
</dbReference>
<comment type="caution">
    <text evidence="1">The sequence shown here is derived from an EMBL/GenBank/DDBJ whole genome shotgun (WGS) entry which is preliminary data.</text>
</comment>
<dbReference type="PANTHER" id="PTHR46523">
    <property type="entry name" value="DCTP PYROPHOSPHATASE 1"/>
    <property type="match status" value="1"/>
</dbReference>
<dbReference type="RefSeq" id="WP_203663522.1">
    <property type="nucleotide sequence ID" value="NZ_BAAAZM010000005.1"/>
</dbReference>
<evidence type="ECO:0000313" key="1">
    <source>
        <dbReference type="EMBL" id="GID15289.1"/>
    </source>
</evidence>
<dbReference type="AlphaFoldDB" id="A0A8J3NDF6"/>
<keyword evidence="2" id="KW-1185">Reference proteome</keyword>
<dbReference type="PANTHER" id="PTHR46523:SF1">
    <property type="entry name" value="DCTP PYROPHOSPHATASE 1"/>
    <property type="match status" value="1"/>
</dbReference>
<accession>A0A8J3NDF6</accession>
<dbReference type="GO" id="GO:0042262">
    <property type="term" value="P:DNA protection"/>
    <property type="evidence" value="ECO:0007669"/>
    <property type="project" value="TreeGrafter"/>
</dbReference>
<dbReference type="Gene3D" id="1.10.287.1080">
    <property type="entry name" value="MazG-like"/>
    <property type="match status" value="1"/>
</dbReference>
<dbReference type="SUPFAM" id="SSF101386">
    <property type="entry name" value="all-alpha NTP pyrophosphatases"/>
    <property type="match status" value="1"/>
</dbReference>
<organism evidence="1 2">
    <name type="scientific">Actinocatenispora rupis</name>
    <dbReference type="NCBI Taxonomy" id="519421"/>
    <lineage>
        <taxon>Bacteria</taxon>
        <taxon>Bacillati</taxon>
        <taxon>Actinomycetota</taxon>
        <taxon>Actinomycetes</taxon>
        <taxon>Micromonosporales</taxon>
        <taxon>Micromonosporaceae</taxon>
        <taxon>Actinocatenispora</taxon>
    </lineage>
</organism>
<dbReference type="InterPro" id="IPR025984">
    <property type="entry name" value="DCTPP"/>
</dbReference>
<dbReference type="GO" id="GO:0005829">
    <property type="term" value="C:cytosol"/>
    <property type="evidence" value="ECO:0007669"/>
    <property type="project" value="TreeGrafter"/>
</dbReference>
<dbReference type="GO" id="GO:0047840">
    <property type="term" value="F:dCTP diphosphatase activity"/>
    <property type="evidence" value="ECO:0007669"/>
    <property type="project" value="TreeGrafter"/>
</dbReference>
<dbReference type="GO" id="GO:0006253">
    <property type="term" value="P:dCTP catabolic process"/>
    <property type="evidence" value="ECO:0007669"/>
    <property type="project" value="TreeGrafter"/>
</dbReference>
<dbReference type="InterPro" id="IPR052555">
    <property type="entry name" value="dCTP_Pyrophosphatase"/>
</dbReference>
<gene>
    <name evidence="1" type="ORF">Aru02nite_61780</name>
</gene>
<protein>
    <recommendedName>
        <fullName evidence="3">NTP pyrophosphatase, house-cleaning of non-canonical NTPs</fullName>
    </recommendedName>
</protein>
<sequence length="125" mass="13675">MADSIVELRGRLARFARERDWEQFHTPKNLAMAVAGEAGELAAVLQWLSEEQIAAELAQGLRGPLADEMADVLLYLVRLADVCGIDLLREANAKIDRNGHRYPADLARGRATKYDALGDGQGDDG</sequence>
<reference evidence="1" key="1">
    <citation type="submission" date="2021-01" db="EMBL/GenBank/DDBJ databases">
        <title>Whole genome shotgun sequence of Actinocatenispora rupis NBRC 107355.</title>
        <authorList>
            <person name="Komaki H."/>
            <person name="Tamura T."/>
        </authorList>
    </citation>
    <scope>NUCLEOTIDE SEQUENCE</scope>
    <source>
        <strain evidence="1">NBRC 107355</strain>
    </source>
</reference>
<dbReference type="Pfam" id="PF12643">
    <property type="entry name" value="MazG-like"/>
    <property type="match status" value="1"/>
</dbReference>
<dbReference type="PIRSF" id="PIRSF029826">
    <property type="entry name" value="UCP029826_pph"/>
    <property type="match status" value="1"/>
</dbReference>
<proteinExistence type="predicted"/>
<name>A0A8J3NDF6_9ACTN</name>
<dbReference type="Proteomes" id="UP000612808">
    <property type="component" value="Unassembled WGS sequence"/>
</dbReference>
<evidence type="ECO:0000313" key="2">
    <source>
        <dbReference type="Proteomes" id="UP000612808"/>
    </source>
</evidence>